<reference evidence="3 4" key="1">
    <citation type="journal article" date="2019" name="Int. J. Syst. Evol. Microbiol.">
        <title>The Global Catalogue of Microorganisms (GCM) 10K type strain sequencing project: providing services to taxonomists for standard genome sequencing and annotation.</title>
        <authorList>
            <consortium name="The Broad Institute Genomics Platform"/>
            <consortium name="The Broad Institute Genome Sequencing Center for Infectious Disease"/>
            <person name="Wu L."/>
            <person name="Ma J."/>
        </authorList>
    </citation>
    <scope>NUCLEOTIDE SEQUENCE [LARGE SCALE GENOMIC DNA]</scope>
    <source>
        <strain evidence="3 4">JCM 16002</strain>
    </source>
</reference>
<feature type="region of interest" description="Disordered" evidence="1">
    <location>
        <begin position="245"/>
        <end position="321"/>
    </location>
</feature>
<accession>A0ABN2IT06</accession>
<sequence>MICSGSAADGVAAELLASEVLFAENRAAAARCRGVHALVEHHERQLEARLREMGPGEPDWSRLDPIDHTCQSLVATTGVTYSRASDVVGLAVDVHAWAPAVLDAMESGLLCERIAMLLCSRIRDVDPSLSHEVQAAVVEDYLKRLHRGERPNRRTISRHADNVVAKIDPEGEAERRRDAAFGRGVRFRREDRGMCTMTARLPAAAGAVLAERIDAFAGKAAPGDRRTLAQRRADALVAMATGDHVVVDPDGGYRGTSAAGSADPTPGSARGSDAARGGGNGARTGEAAGSGAGDGAPAAAEAAAGQRGADGADDPVHAPVNVSPLLRPRVTVIANGVGAPQLEFARTGEAALETLTRLLESAKGATFELVDTRPGTHDGGESAYRYRIPPDLARRVRMRDGTCRHPGCAVPAESCDIDHIVPFNHSDPSSGGLTIEKNLMCMCRRHHRYKTFSDAHYEYLDGGRIKIRFGRHVLTTTPTGPLARARGFVTAPVSPRPNRPPGRSPGASSEDGPERSRRRGDHDDDPPPF</sequence>
<evidence type="ECO:0000259" key="2">
    <source>
        <dbReference type="Pfam" id="PF02720"/>
    </source>
</evidence>
<feature type="compositionally biased region" description="Gly residues" evidence="1">
    <location>
        <begin position="276"/>
        <end position="294"/>
    </location>
</feature>
<dbReference type="Pfam" id="PF02720">
    <property type="entry name" value="DUF222"/>
    <property type="match status" value="1"/>
</dbReference>
<comment type="caution">
    <text evidence="3">The sequence shown here is derived from an EMBL/GenBank/DDBJ whole genome shotgun (WGS) entry which is preliminary data.</text>
</comment>
<organism evidence="3 4">
    <name type="scientific">Dietzia cercidiphylli</name>
    <dbReference type="NCBI Taxonomy" id="498199"/>
    <lineage>
        <taxon>Bacteria</taxon>
        <taxon>Bacillati</taxon>
        <taxon>Actinomycetota</taxon>
        <taxon>Actinomycetes</taxon>
        <taxon>Mycobacteriales</taxon>
        <taxon>Dietziaceae</taxon>
        <taxon>Dietzia</taxon>
    </lineage>
</organism>
<keyword evidence="4" id="KW-1185">Reference proteome</keyword>
<dbReference type="RefSeq" id="WP_344392150.1">
    <property type="nucleotide sequence ID" value="NZ_BAAAQG010000009.1"/>
</dbReference>
<dbReference type="InterPro" id="IPR003615">
    <property type="entry name" value="HNH_nuc"/>
</dbReference>
<name>A0ABN2IT06_9ACTN</name>
<evidence type="ECO:0000313" key="3">
    <source>
        <dbReference type="EMBL" id="GAA1711093.1"/>
    </source>
</evidence>
<feature type="domain" description="DUF222" evidence="2">
    <location>
        <begin position="26"/>
        <end position="244"/>
    </location>
</feature>
<dbReference type="CDD" id="cd00085">
    <property type="entry name" value="HNHc"/>
    <property type="match status" value="1"/>
</dbReference>
<dbReference type="EMBL" id="BAAAQG010000009">
    <property type="protein sequence ID" value="GAA1711093.1"/>
    <property type="molecule type" value="Genomic_DNA"/>
</dbReference>
<protein>
    <recommendedName>
        <fullName evidence="2">DUF222 domain-containing protein</fullName>
    </recommendedName>
</protein>
<evidence type="ECO:0000313" key="4">
    <source>
        <dbReference type="Proteomes" id="UP001500383"/>
    </source>
</evidence>
<feature type="region of interest" description="Disordered" evidence="1">
    <location>
        <begin position="476"/>
        <end position="529"/>
    </location>
</feature>
<dbReference type="Proteomes" id="UP001500383">
    <property type="component" value="Unassembled WGS sequence"/>
</dbReference>
<feature type="compositionally biased region" description="Pro residues" evidence="1">
    <location>
        <begin position="494"/>
        <end position="503"/>
    </location>
</feature>
<evidence type="ECO:0000256" key="1">
    <source>
        <dbReference type="SAM" id="MobiDB-lite"/>
    </source>
</evidence>
<feature type="compositionally biased region" description="Low complexity" evidence="1">
    <location>
        <begin position="295"/>
        <end position="309"/>
    </location>
</feature>
<proteinExistence type="predicted"/>
<gene>
    <name evidence="3" type="ORF">GCM10009831_20840</name>
</gene>
<dbReference type="Gene3D" id="1.10.30.50">
    <property type="match status" value="1"/>
</dbReference>
<dbReference type="InterPro" id="IPR003870">
    <property type="entry name" value="DUF222"/>
</dbReference>